<dbReference type="InterPro" id="IPR000095">
    <property type="entry name" value="CRIB_dom"/>
</dbReference>
<reference evidence="3" key="2">
    <citation type="submission" date="2017-06" db="EMBL/GenBank/DDBJ databases">
        <title>The pomegranate genome and the genomics of punicalagin biosynthesis.</title>
        <authorList>
            <person name="Xu C."/>
        </authorList>
    </citation>
    <scope>NUCLEOTIDE SEQUENCE [LARGE SCALE GENOMIC DNA]</scope>
    <source>
        <tissue evidence="3">Fresh leaf</tissue>
    </source>
</reference>
<dbReference type="InterPro" id="IPR036936">
    <property type="entry name" value="CRIB_dom_sf"/>
</dbReference>
<feature type="compositionally biased region" description="Low complexity" evidence="1">
    <location>
        <begin position="123"/>
        <end position="136"/>
    </location>
</feature>
<proteinExistence type="predicted"/>
<dbReference type="PROSITE" id="PS50108">
    <property type="entry name" value="CRIB"/>
    <property type="match status" value="1"/>
</dbReference>
<evidence type="ECO:0000313" key="6">
    <source>
        <dbReference type="RefSeq" id="XP_031390589.1"/>
    </source>
</evidence>
<accession>A0A218XGN3</accession>
<evidence type="ECO:0000313" key="5">
    <source>
        <dbReference type="Proteomes" id="UP000515151"/>
    </source>
</evidence>
<name>A0A218XGN3_PUNGR</name>
<feature type="region of interest" description="Disordered" evidence="1">
    <location>
        <begin position="64"/>
        <end position="157"/>
    </location>
</feature>
<feature type="domain" description="CRIB" evidence="2">
    <location>
        <begin position="28"/>
        <end position="41"/>
    </location>
</feature>
<dbReference type="Pfam" id="PF00786">
    <property type="entry name" value="PBD"/>
    <property type="match status" value="1"/>
</dbReference>
<dbReference type="EMBL" id="MTKT01001932">
    <property type="protein sequence ID" value="OWM83492.1"/>
    <property type="molecule type" value="Genomic_DNA"/>
</dbReference>
<dbReference type="Proteomes" id="UP000515151">
    <property type="component" value="Chromosome 4"/>
</dbReference>
<dbReference type="CDD" id="cd00132">
    <property type="entry name" value="CRIB"/>
    <property type="match status" value="1"/>
</dbReference>
<evidence type="ECO:0000313" key="4">
    <source>
        <dbReference type="Proteomes" id="UP000197138"/>
    </source>
</evidence>
<dbReference type="PANTHER" id="PTHR46325">
    <property type="entry name" value="CRIB DOMAIN-CONTAINING PROTEIN RIC8"/>
    <property type="match status" value="1"/>
</dbReference>
<evidence type="ECO:0000256" key="1">
    <source>
        <dbReference type="SAM" id="MobiDB-lite"/>
    </source>
</evidence>
<dbReference type="OrthoDB" id="4206278at2759"/>
<protein>
    <submittedName>
        <fullName evidence="6">CRIB domain-containing protein RIC10-like</fullName>
    </submittedName>
</protein>
<dbReference type="Proteomes" id="UP000197138">
    <property type="component" value="Unassembled WGS sequence"/>
</dbReference>
<dbReference type="PANTHER" id="PTHR46325:SF20">
    <property type="entry name" value="CRIB DOMAIN-CONTAINING PROTEIN RIC10"/>
    <property type="match status" value="1"/>
</dbReference>
<reference evidence="5" key="3">
    <citation type="journal article" date="2020" name="Plant Biotechnol. J.">
        <title>The pomegranate (Punica granatum L.) draft genome dissects genetic divergence between soft- and hard-seeded cultivars.</title>
        <authorList>
            <person name="Luo X."/>
            <person name="Li H."/>
            <person name="Wu Z."/>
            <person name="Yao W."/>
            <person name="Zhao P."/>
            <person name="Cao D."/>
            <person name="Yu H."/>
            <person name="Li K."/>
            <person name="Poudel K."/>
            <person name="Zhao D."/>
            <person name="Zhang F."/>
            <person name="Xia X."/>
            <person name="Chen L."/>
            <person name="Wang Q."/>
            <person name="Jing D."/>
            <person name="Cao S."/>
        </authorList>
    </citation>
    <scope>NUCLEOTIDE SEQUENCE [LARGE SCALE GENOMIC DNA]</scope>
</reference>
<evidence type="ECO:0000259" key="2">
    <source>
        <dbReference type="PROSITE" id="PS50108"/>
    </source>
</evidence>
<dbReference type="AlphaFoldDB" id="A0A218XGN3"/>
<reference evidence="6" key="4">
    <citation type="submission" date="2025-04" db="UniProtKB">
        <authorList>
            <consortium name="RefSeq"/>
        </authorList>
    </citation>
    <scope>IDENTIFICATION</scope>
    <source>
        <tissue evidence="6">Leaf</tissue>
    </source>
</reference>
<dbReference type="GeneID" id="116203063"/>
<dbReference type="RefSeq" id="XP_031390589.1">
    <property type="nucleotide sequence ID" value="XM_031534729.1"/>
</dbReference>
<keyword evidence="5" id="KW-1185">Reference proteome</keyword>
<dbReference type="Gene3D" id="3.90.810.10">
    <property type="entry name" value="CRIB domain"/>
    <property type="match status" value="1"/>
</dbReference>
<evidence type="ECO:0000313" key="3">
    <source>
        <dbReference type="EMBL" id="OWM83492.1"/>
    </source>
</evidence>
<gene>
    <name evidence="6" type="primary">LOC116203063</name>
    <name evidence="3" type="ORF">CDL15_Pgr012973</name>
</gene>
<reference evidence="4" key="1">
    <citation type="journal article" date="2017" name="Plant J.">
        <title>The pomegranate (Punica granatum L.) genome and the genomics of punicalagin biosynthesis.</title>
        <authorList>
            <person name="Qin G."/>
            <person name="Xu C."/>
            <person name="Ming R."/>
            <person name="Tang H."/>
            <person name="Guyot R."/>
            <person name="Kramer E.M."/>
            <person name="Hu Y."/>
            <person name="Yi X."/>
            <person name="Qi Y."/>
            <person name="Xu X."/>
            <person name="Gao Z."/>
            <person name="Pan H."/>
            <person name="Jian J."/>
            <person name="Tian Y."/>
            <person name="Yue Z."/>
            <person name="Xu Y."/>
        </authorList>
    </citation>
    <scope>NUCLEOTIDE SEQUENCE [LARGE SCALE GENOMIC DNA]</scope>
    <source>
        <strain evidence="4">cv. Dabenzi</strain>
    </source>
</reference>
<sequence length="157" mass="17236">MTTKIKGLYKGIKYISHIFVVKEREMEIGYPTDVKHVAHIGWDGPSSSGPAWMNEFKAAPEFSSSLGTISEPRDSKPPSVCSSWASEELGQSIGHQTSDTLRDLPPTDLPKAPKKHRRRKAKSTSSPKSTSTSRSSRAGKSKLKLSEAEKPSNLQQV</sequence>
<feature type="compositionally biased region" description="Basic residues" evidence="1">
    <location>
        <begin position="112"/>
        <end position="122"/>
    </location>
</feature>
<organism evidence="3 4">
    <name type="scientific">Punica granatum</name>
    <name type="common">Pomegranate</name>
    <dbReference type="NCBI Taxonomy" id="22663"/>
    <lineage>
        <taxon>Eukaryota</taxon>
        <taxon>Viridiplantae</taxon>
        <taxon>Streptophyta</taxon>
        <taxon>Embryophyta</taxon>
        <taxon>Tracheophyta</taxon>
        <taxon>Spermatophyta</taxon>
        <taxon>Magnoliopsida</taxon>
        <taxon>eudicotyledons</taxon>
        <taxon>Gunneridae</taxon>
        <taxon>Pentapetalae</taxon>
        <taxon>rosids</taxon>
        <taxon>malvids</taxon>
        <taxon>Myrtales</taxon>
        <taxon>Lythraceae</taxon>
        <taxon>Punica</taxon>
    </lineage>
</organism>